<keyword evidence="2" id="KW-1185">Reference proteome</keyword>
<evidence type="ECO:0000313" key="2">
    <source>
        <dbReference type="Proteomes" id="UP000279594"/>
    </source>
</evidence>
<organism evidence="1 2">
    <name type="scientific">Janthinobacterium agaricidamnosum</name>
    <dbReference type="NCBI Taxonomy" id="55508"/>
    <lineage>
        <taxon>Bacteria</taxon>
        <taxon>Pseudomonadati</taxon>
        <taxon>Pseudomonadota</taxon>
        <taxon>Betaproteobacteria</taxon>
        <taxon>Burkholderiales</taxon>
        <taxon>Oxalobacteraceae</taxon>
        <taxon>Janthinobacterium</taxon>
    </lineage>
</organism>
<name>A0A3G2EAK8_9BURK</name>
<gene>
    <name evidence="1" type="ORF">D9M09_14475</name>
</gene>
<evidence type="ECO:0000313" key="1">
    <source>
        <dbReference type="EMBL" id="AYM76870.1"/>
    </source>
</evidence>
<dbReference type="Proteomes" id="UP000279594">
    <property type="component" value="Chromosome"/>
</dbReference>
<reference evidence="1 2" key="1">
    <citation type="submission" date="2018-10" db="EMBL/GenBank/DDBJ databases">
        <title>Effects of UV and annual dynamics of microbial communities in freshwater RAS systems.</title>
        <authorList>
            <person name="Bekkelund A.K."/>
            <person name="Hansen B.R."/>
            <person name="Stokken H."/>
            <person name="Eriksen B.F."/>
            <person name="Kashulin N.A."/>
        </authorList>
    </citation>
    <scope>NUCLEOTIDE SEQUENCE [LARGE SCALE GENOMIC DNA]</scope>
    <source>
        <strain evidence="1 2">BHSEK</strain>
    </source>
</reference>
<protein>
    <recommendedName>
        <fullName evidence="3">Flp family type IVb pilin</fullName>
    </recommendedName>
</protein>
<dbReference type="AlphaFoldDB" id="A0A3G2EAK8"/>
<accession>A0A3G2EAK8</accession>
<sequence length="62" mass="6765">MRPRFRRRPQEGQSSVEYAIVCAALAIALGVGMSGETSVLRQLLAAFKSVYQDFSYAISLPG</sequence>
<dbReference type="EMBL" id="CP033019">
    <property type="protein sequence ID" value="AYM76870.1"/>
    <property type="molecule type" value="Genomic_DNA"/>
</dbReference>
<proteinExistence type="predicted"/>
<dbReference type="RefSeq" id="WP_070291499.1">
    <property type="nucleotide sequence ID" value="NZ_CP033019.1"/>
</dbReference>
<evidence type="ECO:0008006" key="3">
    <source>
        <dbReference type="Google" id="ProtNLM"/>
    </source>
</evidence>